<name>A0A2I8F253_9BURK</name>
<dbReference type="RefSeq" id="WP_042304889.1">
    <property type="nucleotide sequence ID" value="NZ_CP026113.1"/>
</dbReference>
<dbReference type="EMBL" id="CP026113">
    <property type="protein sequence ID" value="AUT65094.1"/>
    <property type="molecule type" value="Genomic_DNA"/>
</dbReference>
<dbReference type="OrthoDB" id="9119451at2"/>
<organism evidence="1 2">
    <name type="scientific">Paraburkholderia terrae</name>
    <dbReference type="NCBI Taxonomy" id="311230"/>
    <lineage>
        <taxon>Bacteria</taxon>
        <taxon>Pseudomonadati</taxon>
        <taxon>Pseudomonadota</taxon>
        <taxon>Betaproteobacteria</taxon>
        <taxon>Burkholderiales</taxon>
        <taxon>Burkholderiaceae</taxon>
        <taxon>Paraburkholderia</taxon>
    </lineage>
</organism>
<proteinExistence type="predicted"/>
<reference evidence="1 2" key="1">
    <citation type="submission" date="2018-01" db="EMBL/GenBank/DDBJ databases">
        <title>Species boundaries and ecological features among Paraburkholderia terrae DSMZ17804T, P. hospita DSMZ17164T and P. caribensis DSMZ13236T.</title>
        <authorList>
            <person name="Pratama A.A."/>
        </authorList>
    </citation>
    <scope>NUCLEOTIDE SEQUENCE [LARGE SCALE GENOMIC DNA]</scope>
    <source>
        <strain evidence="1 2">DSM 17804</strain>
    </source>
</reference>
<dbReference type="KEGG" id="pter:C2L65_36575"/>
<sequence>MAALYGTPKRKLYARIEAQGDTAKSHKTAFRREYGISSRVLNAIAVELQGPRAVAWRSVHTAYRGVVREPSLVAAVTPCPLCRDTATHTLRREYAFAQVLRERVEDLPRCTVLGSSDKA</sequence>
<evidence type="ECO:0000313" key="1">
    <source>
        <dbReference type="EMBL" id="AUT65094.1"/>
    </source>
</evidence>
<protein>
    <submittedName>
        <fullName evidence="1">Uncharacterized protein</fullName>
    </submittedName>
</protein>
<gene>
    <name evidence="1" type="ORF">C2L65_36575</name>
</gene>
<dbReference type="Proteomes" id="UP000243502">
    <property type="component" value="Chromosome 3"/>
</dbReference>
<evidence type="ECO:0000313" key="2">
    <source>
        <dbReference type="Proteomes" id="UP000243502"/>
    </source>
</evidence>
<dbReference type="AlphaFoldDB" id="A0A2I8F253"/>
<accession>A0A2I8F253</accession>